<comment type="caution">
    <text evidence="1">The sequence shown here is derived from an EMBL/GenBank/DDBJ whole genome shotgun (WGS) entry which is preliminary data.</text>
</comment>
<dbReference type="EMBL" id="PYNF01000003">
    <property type="protein sequence ID" value="PSV00577.1"/>
    <property type="molecule type" value="Genomic_DNA"/>
</dbReference>
<organism evidence="1 2">
    <name type="scientific">Photobacterium kishitanii</name>
    <dbReference type="NCBI Taxonomy" id="318456"/>
    <lineage>
        <taxon>Bacteria</taxon>
        <taxon>Pseudomonadati</taxon>
        <taxon>Pseudomonadota</taxon>
        <taxon>Gammaproteobacteria</taxon>
        <taxon>Vibrionales</taxon>
        <taxon>Vibrionaceae</taxon>
        <taxon>Photobacterium</taxon>
    </lineage>
</organism>
<evidence type="ECO:0000313" key="2">
    <source>
        <dbReference type="Proteomes" id="UP000241426"/>
    </source>
</evidence>
<reference evidence="1 2" key="1">
    <citation type="submission" date="2018-01" db="EMBL/GenBank/DDBJ databases">
        <title>Whole genome sequencing of Histamine producing bacteria.</title>
        <authorList>
            <person name="Butler K."/>
        </authorList>
    </citation>
    <scope>NUCLEOTIDE SEQUENCE [LARGE SCALE GENOMIC DNA]</scope>
    <source>
        <strain evidence="1 2">FS-7.2</strain>
    </source>
</reference>
<sequence length="106" mass="12034">MKNIIERHFCYHMLKCTVSIESAIVDTNIRNEVGSIQTMELFYIVLESPSGARIAHYAAMDRSGLESLQRTCENIRNLTTPNQLNLSYWYEAEPVAGSQAAIDCLY</sequence>
<dbReference type="Proteomes" id="UP000241426">
    <property type="component" value="Unassembled WGS sequence"/>
</dbReference>
<dbReference type="AlphaFoldDB" id="A0A2T3KLR8"/>
<proteinExistence type="predicted"/>
<gene>
    <name evidence="1" type="ORF">C9J27_05425</name>
</gene>
<evidence type="ECO:0000313" key="1">
    <source>
        <dbReference type="EMBL" id="PSV00577.1"/>
    </source>
</evidence>
<accession>A0A2T3KLR8</accession>
<protein>
    <submittedName>
        <fullName evidence="1">Uncharacterized protein</fullName>
    </submittedName>
</protein>
<name>A0A2T3KLR8_9GAMM</name>